<keyword evidence="5" id="KW-1185">Reference proteome</keyword>
<dbReference type="EMBL" id="LR901165">
    <property type="protein sequence ID" value="CAD7247955.1"/>
    <property type="molecule type" value="Genomic_DNA"/>
</dbReference>
<evidence type="ECO:0000256" key="3">
    <source>
        <dbReference type="SAM" id="SignalP"/>
    </source>
</evidence>
<keyword evidence="2" id="KW-0325">Glycoprotein</keyword>
<keyword evidence="1 3" id="KW-0732">Signal</keyword>
<evidence type="ECO:0000256" key="2">
    <source>
        <dbReference type="ARBA" id="ARBA00023180"/>
    </source>
</evidence>
<dbReference type="AlphaFoldDB" id="A0A7R8XDP0"/>
<evidence type="ECO:0000256" key="1">
    <source>
        <dbReference type="ARBA" id="ARBA00022729"/>
    </source>
</evidence>
<sequence length="152" mass="16959">MSNMEQVFCSFSFLLVFFSLLSSCTGIRCYECNSKRDPGCADPFTATYIEAVDCDQKLMPHLGNVSSSLCRKIVQRVGDDFRYVRSCGWLGKATLEDGRHCYTRAGTFKVQIMYCSCDGEECNHASTSTDTYATLLKAFAFLFLSQIAALPL</sequence>
<dbReference type="GO" id="GO:0030431">
    <property type="term" value="P:sleep"/>
    <property type="evidence" value="ECO:0007669"/>
    <property type="project" value="InterPro"/>
</dbReference>
<organism evidence="4">
    <name type="scientific">Darwinula stevensoni</name>
    <dbReference type="NCBI Taxonomy" id="69355"/>
    <lineage>
        <taxon>Eukaryota</taxon>
        <taxon>Metazoa</taxon>
        <taxon>Ecdysozoa</taxon>
        <taxon>Arthropoda</taxon>
        <taxon>Crustacea</taxon>
        <taxon>Oligostraca</taxon>
        <taxon>Ostracoda</taxon>
        <taxon>Podocopa</taxon>
        <taxon>Podocopida</taxon>
        <taxon>Darwinulocopina</taxon>
        <taxon>Darwinuloidea</taxon>
        <taxon>Darwinulidae</taxon>
        <taxon>Darwinula</taxon>
    </lineage>
</organism>
<gene>
    <name evidence="4" type="ORF">DSTB1V02_LOCUS7779</name>
</gene>
<dbReference type="PANTHER" id="PTHR33562">
    <property type="entry name" value="ATILLA, ISOFORM B-RELATED-RELATED"/>
    <property type="match status" value="1"/>
</dbReference>
<dbReference type="InterPro" id="IPR045860">
    <property type="entry name" value="Snake_toxin-like_sf"/>
</dbReference>
<dbReference type="Pfam" id="PF17064">
    <property type="entry name" value="QVR"/>
    <property type="match status" value="1"/>
</dbReference>
<dbReference type="OrthoDB" id="6083863at2759"/>
<name>A0A7R8XDP0_9CRUS</name>
<dbReference type="GO" id="GO:0032222">
    <property type="term" value="P:regulation of synaptic transmission, cholinergic"/>
    <property type="evidence" value="ECO:0007669"/>
    <property type="project" value="InterPro"/>
</dbReference>
<evidence type="ECO:0000313" key="5">
    <source>
        <dbReference type="Proteomes" id="UP000677054"/>
    </source>
</evidence>
<dbReference type="PANTHER" id="PTHR33562:SF2">
    <property type="entry name" value="PROTEIN QUIVER"/>
    <property type="match status" value="1"/>
</dbReference>
<feature type="chain" id="PRO_5036209164" description="Protein quiver" evidence="3">
    <location>
        <begin position="27"/>
        <end position="152"/>
    </location>
</feature>
<feature type="signal peptide" evidence="3">
    <location>
        <begin position="1"/>
        <end position="26"/>
    </location>
</feature>
<dbReference type="InterPro" id="IPR031424">
    <property type="entry name" value="QVR-like"/>
</dbReference>
<reference evidence="4" key="1">
    <citation type="submission" date="2020-11" db="EMBL/GenBank/DDBJ databases">
        <authorList>
            <person name="Tran Van P."/>
        </authorList>
    </citation>
    <scope>NUCLEOTIDE SEQUENCE</scope>
</reference>
<proteinExistence type="predicted"/>
<dbReference type="InterPro" id="IPR050975">
    <property type="entry name" value="Sleep_regulator"/>
</dbReference>
<dbReference type="SUPFAM" id="SSF57302">
    <property type="entry name" value="Snake toxin-like"/>
    <property type="match status" value="1"/>
</dbReference>
<protein>
    <recommendedName>
        <fullName evidence="6">Protein quiver</fullName>
    </recommendedName>
</protein>
<dbReference type="Proteomes" id="UP000677054">
    <property type="component" value="Unassembled WGS sequence"/>
</dbReference>
<evidence type="ECO:0000313" key="4">
    <source>
        <dbReference type="EMBL" id="CAD7247955.1"/>
    </source>
</evidence>
<dbReference type="EMBL" id="CAJPEV010001648">
    <property type="protein sequence ID" value="CAG0893683.1"/>
    <property type="molecule type" value="Genomic_DNA"/>
</dbReference>
<evidence type="ECO:0008006" key="6">
    <source>
        <dbReference type="Google" id="ProtNLM"/>
    </source>
</evidence>
<accession>A0A7R8XDP0</accession>